<evidence type="ECO:0000313" key="2">
    <source>
        <dbReference type="Proteomes" id="UP000516412"/>
    </source>
</evidence>
<name>A0A7H1MBC0_9NEIS</name>
<evidence type="ECO:0000313" key="1">
    <source>
        <dbReference type="EMBL" id="QNT58935.1"/>
    </source>
</evidence>
<dbReference type="Proteomes" id="UP000516412">
    <property type="component" value="Chromosome"/>
</dbReference>
<protein>
    <submittedName>
        <fullName evidence="1">Type III restriction enzyme domain protein</fullName>
    </submittedName>
</protein>
<gene>
    <name evidence="1" type="ORF">H7A79_2490</name>
</gene>
<reference evidence="1" key="1">
    <citation type="submission" date="2024-06" db="EMBL/GenBank/DDBJ databases">
        <title>Complete Genome Sequence of mouse commensal type strain Neisseria musculi.</title>
        <authorList>
            <person name="Thapa E."/>
            <person name="Aluvathingal J."/>
            <person name="Nadendla S."/>
            <person name="Mehta A."/>
            <person name="Tettelin H."/>
            <person name="Weyand N.J."/>
        </authorList>
    </citation>
    <scope>NUCLEOTIDE SEQUENCE</scope>
    <source>
        <strain evidence="1">NW831</strain>
    </source>
</reference>
<accession>A0A7H1MBC0</accession>
<dbReference type="RefSeq" id="WP_246407963.1">
    <property type="nucleotide sequence ID" value="NZ_CP060414.2"/>
</dbReference>
<dbReference type="AlphaFoldDB" id="A0A7H1MBC0"/>
<keyword evidence="2" id="KW-1185">Reference proteome</keyword>
<sequence length="68" mass="7916">MRHLQSYLSEAEMLDVLDKNRRLIAREIHAQMTAHFWEQAAHYEAHVSRGFTALKPCHYTASANEPVH</sequence>
<organism evidence="1 2">
    <name type="scientific">Neisseria musculi</name>
    <dbReference type="NCBI Taxonomy" id="1815583"/>
    <lineage>
        <taxon>Bacteria</taxon>
        <taxon>Pseudomonadati</taxon>
        <taxon>Pseudomonadota</taxon>
        <taxon>Betaproteobacteria</taxon>
        <taxon>Neisseriales</taxon>
        <taxon>Neisseriaceae</taxon>
        <taxon>Neisseria</taxon>
    </lineage>
</organism>
<dbReference type="EMBL" id="CP060414">
    <property type="protein sequence ID" value="QNT58935.1"/>
    <property type="molecule type" value="Genomic_DNA"/>
</dbReference>
<dbReference type="KEGG" id="nmus:H7A79_2490"/>
<proteinExistence type="predicted"/>